<gene>
    <name evidence="1" type="ORF">FA045_18540</name>
</gene>
<evidence type="ECO:0000313" key="2">
    <source>
        <dbReference type="Proteomes" id="UP000310477"/>
    </source>
</evidence>
<dbReference type="RefSeq" id="WP_136878572.1">
    <property type="nucleotide sequence ID" value="NZ_SWBO01000021.1"/>
</dbReference>
<dbReference type="EMBL" id="SWBO01000021">
    <property type="protein sequence ID" value="TKB96174.1"/>
    <property type="molecule type" value="Genomic_DNA"/>
</dbReference>
<sequence>MKLLGYNVNNSTASESAEEYPERYHHFATITFIKDDNGQGTAQLRMIDKDGVIKSTSINDWELSSVVEFTYGWKKSELFLRISDPKGIIKNIDIDIEEGSRSAYWGVSLLSATMKKVIEVSRHRSWSHYLLQVEILKATEELNKILLEEAAARAKLKKLKMEYTELQ</sequence>
<accession>A0A4U1BZV6</accession>
<keyword evidence="2" id="KW-1185">Reference proteome</keyword>
<organism evidence="1 2">
    <name type="scientific">Pedobacter cryotolerans</name>
    <dbReference type="NCBI Taxonomy" id="2571270"/>
    <lineage>
        <taxon>Bacteria</taxon>
        <taxon>Pseudomonadati</taxon>
        <taxon>Bacteroidota</taxon>
        <taxon>Sphingobacteriia</taxon>
        <taxon>Sphingobacteriales</taxon>
        <taxon>Sphingobacteriaceae</taxon>
        <taxon>Pedobacter</taxon>
    </lineage>
</organism>
<comment type="caution">
    <text evidence="1">The sequence shown here is derived from an EMBL/GenBank/DDBJ whole genome shotgun (WGS) entry which is preliminary data.</text>
</comment>
<name>A0A4U1BZV6_9SPHI</name>
<evidence type="ECO:0000313" key="1">
    <source>
        <dbReference type="EMBL" id="TKB96174.1"/>
    </source>
</evidence>
<protein>
    <submittedName>
        <fullName evidence="1">Uncharacterized protein</fullName>
    </submittedName>
</protein>
<proteinExistence type="predicted"/>
<dbReference type="AlphaFoldDB" id="A0A4U1BZV6"/>
<reference evidence="1 2" key="1">
    <citation type="submission" date="2019-04" db="EMBL/GenBank/DDBJ databases">
        <title>Pedobacter sp. AR-2-6 sp. nov., isolated from Arctic soil.</title>
        <authorList>
            <person name="Dahal R.H."/>
            <person name="Kim D.-U."/>
        </authorList>
    </citation>
    <scope>NUCLEOTIDE SEQUENCE [LARGE SCALE GENOMIC DNA]</scope>
    <source>
        <strain evidence="1 2">AR-2-6</strain>
    </source>
</reference>
<dbReference type="Proteomes" id="UP000310477">
    <property type="component" value="Unassembled WGS sequence"/>
</dbReference>